<accession>A0A2Z2NLM6</accession>
<dbReference type="AlphaFoldDB" id="A0A2Z2NLM6"/>
<dbReference type="KEGG" id="gai:IMCC3135_03790"/>
<name>A0A2Z2NLM6_9GAMM</name>
<dbReference type="Proteomes" id="UP000250079">
    <property type="component" value="Chromosome"/>
</dbReference>
<gene>
    <name evidence="2" type="ORF">IMCC3135_03790</name>
</gene>
<sequence>MDTHRYIRFVTIMSAASFTTMASMQSDADHTTSEAVDSIILIAPDDSEKNILLEQDGAVLHFQDHANDSGPDASEDTGTRIGAALSPRARYELPPVTL</sequence>
<organism evidence="2 3">
    <name type="scientific">Granulosicoccus antarcticus IMCC3135</name>
    <dbReference type="NCBI Taxonomy" id="1192854"/>
    <lineage>
        <taxon>Bacteria</taxon>
        <taxon>Pseudomonadati</taxon>
        <taxon>Pseudomonadota</taxon>
        <taxon>Gammaproteobacteria</taxon>
        <taxon>Chromatiales</taxon>
        <taxon>Granulosicoccaceae</taxon>
        <taxon>Granulosicoccus</taxon>
    </lineage>
</organism>
<dbReference type="EMBL" id="CP018632">
    <property type="protein sequence ID" value="ASJ70871.1"/>
    <property type="molecule type" value="Genomic_DNA"/>
</dbReference>
<evidence type="ECO:0000313" key="3">
    <source>
        <dbReference type="Proteomes" id="UP000250079"/>
    </source>
</evidence>
<protein>
    <submittedName>
        <fullName evidence="2">Uncharacterized protein</fullName>
    </submittedName>
</protein>
<feature type="region of interest" description="Disordered" evidence="1">
    <location>
        <begin position="63"/>
        <end position="86"/>
    </location>
</feature>
<evidence type="ECO:0000256" key="1">
    <source>
        <dbReference type="SAM" id="MobiDB-lite"/>
    </source>
</evidence>
<dbReference type="RefSeq" id="WP_088916368.1">
    <property type="nucleotide sequence ID" value="NZ_CP018632.1"/>
</dbReference>
<proteinExistence type="predicted"/>
<evidence type="ECO:0000313" key="2">
    <source>
        <dbReference type="EMBL" id="ASJ70871.1"/>
    </source>
</evidence>
<keyword evidence="3" id="KW-1185">Reference proteome</keyword>
<reference evidence="2 3" key="1">
    <citation type="submission" date="2016-12" db="EMBL/GenBank/DDBJ databases">
        <authorList>
            <person name="Song W.-J."/>
            <person name="Kurnit D.M."/>
        </authorList>
    </citation>
    <scope>NUCLEOTIDE SEQUENCE [LARGE SCALE GENOMIC DNA]</scope>
    <source>
        <strain evidence="2 3">IMCC3135</strain>
    </source>
</reference>